<dbReference type="InterPro" id="IPR039780">
    <property type="entry name" value="Mot2"/>
</dbReference>
<keyword evidence="1" id="KW-0479">Metal-binding</keyword>
<dbReference type="GO" id="GO:0004842">
    <property type="term" value="F:ubiquitin-protein transferase activity"/>
    <property type="evidence" value="ECO:0007669"/>
    <property type="project" value="InterPro"/>
</dbReference>
<dbReference type="PROSITE" id="PS50089">
    <property type="entry name" value="ZF_RING_2"/>
    <property type="match status" value="1"/>
</dbReference>
<evidence type="ECO:0000256" key="1">
    <source>
        <dbReference type="PROSITE-ProRule" id="PRU00175"/>
    </source>
</evidence>
<proteinExistence type="predicted"/>
<dbReference type="GO" id="GO:0008270">
    <property type="term" value="F:zinc ion binding"/>
    <property type="evidence" value="ECO:0007669"/>
    <property type="project" value="UniProtKB-KW"/>
</dbReference>
<evidence type="ECO:0000256" key="2">
    <source>
        <dbReference type="SAM" id="MobiDB-lite"/>
    </source>
</evidence>
<dbReference type="GO" id="GO:0016567">
    <property type="term" value="P:protein ubiquitination"/>
    <property type="evidence" value="ECO:0007669"/>
    <property type="project" value="TreeGrafter"/>
</dbReference>
<dbReference type="PANTHER" id="PTHR12603">
    <property type="entry name" value="CCR4-NOT TRANSCRIPTION COMPLEX RELATED"/>
    <property type="match status" value="1"/>
</dbReference>
<evidence type="ECO:0000259" key="3">
    <source>
        <dbReference type="PROSITE" id="PS50089"/>
    </source>
</evidence>
<feature type="compositionally biased region" description="Basic and acidic residues" evidence="2">
    <location>
        <begin position="69"/>
        <end position="90"/>
    </location>
</feature>
<keyword evidence="1" id="KW-0863">Zinc-finger</keyword>
<feature type="region of interest" description="Disordered" evidence="2">
    <location>
        <begin position="57"/>
        <end position="143"/>
    </location>
</feature>
<name>A0A426Y669_ENSVE</name>
<feature type="compositionally biased region" description="Polar residues" evidence="2">
    <location>
        <begin position="97"/>
        <end position="110"/>
    </location>
</feature>
<dbReference type="GO" id="GO:0030014">
    <property type="term" value="C:CCR4-NOT complex"/>
    <property type="evidence" value="ECO:0007669"/>
    <property type="project" value="InterPro"/>
</dbReference>
<dbReference type="AlphaFoldDB" id="A0A426Y669"/>
<accession>A0A426Y669</accession>
<feature type="domain" description="RING-type" evidence="3">
    <location>
        <begin position="248"/>
        <end position="290"/>
    </location>
</feature>
<dbReference type="CDD" id="cd16618">
    <property type="entry name" value="mRING-HC-C4C4_CNOT4"/>
    <property type="match status" value="1"/>
</dbReference>
<comment type="caution">
    <text evidence="4">The sequence shown here is derived from an EMBL/GenBank/DDBJ whole genome shotgun (WGS) entry which is preliminary data.</text>
</comment>
<dbReference type="Gene3D" id="3.30.40.10">
    <property type="entry name" value="Zinc/RING finger domain, C3HC4 (zinc finger)"/>
    <property type="match status" value="1"/>
</dbReference>
<feature type="compositionally biased region" description="Low complexity" evidence="2">
    <location>
        <begin position="111"/>
        <end position="124"/>
    </location>
</feature>
<keyword evidence="1" id="KW-0862">Zinc</keyword>
<reference evidence="4 5" key="1">
    <citation type="journal article" date="2014" name="Agronomy (Basel)">
        <title>A Draft Genome Sequence for Ensete ventricosum, the Drought-Tolerant Tree Against Hunger.</title>
        <authorList>
            <person name="Harrison J."/>
            <person name="Moore K.A."/>
            <person name="Paszkiewicz K."/>
            <person name="Jones T."/>
            <person name="Grant M."/>
            <person name="Ambacheew D."/>
            <person name="Muzemil S."/>
            <person name="Studholme D.J."/>
        </authorList>
    </citation>
    <scope>NUCLEOTIDE SEQUENCE [LARGE SCALE GENOMIC DNA]</scope>
</reference>
<dbReference type="InterPro" id="IPR039515">
    <property type="entry name" value="NOT4_mRING-HC-C4C4"/>
</dbReference>
<dbReference type="Proteomes" id="UP000287651">
    <property type="component" value="Unassembled WGS sequence"/>
</dbReference>
<dbReference type="EMBL" id="AMZH03014655">
    <property type="protein sequence ID" value="RRT47262.1"/>
    <property type="molecule type" value="Genomic_DNA"/>
</dbReference>
<feature type="region of interest" description="Disordered" evidence="2">
    <location>
        <begin position="177"/>
        <end position="221"/>
    </location>
</feature>
<dbReference type="SUPFAM" id="SSF57850">
    <property type="entry name" value="RING/U-box"/>
    <property type="match status" value="1"/>
</dbReference>
<gene>
    <name evidence="4" type="ORF">B296_00053854</name>
</gene>
<organism evidence="4 5">
    <name type="scientific">Ensete ventricosum</name>
    <name type="common">Abyssinian banana</name>
    <name type="synonym">Musa ensete</name>
    <dbReference type="NCBI Taxonomy" id="4639"/>
    <lineage>
        <taxon>Eukaryota</taxon>
        <taxon>Viridiplantae</taxon>
        <taxon>Streptophyta</taxon>
        <taxon>Embryophyta</taxon>
        <taxon>Tracheophyta</taxon>
        <taxon>Spermatophyta</taxon>
        <taxon>Magnoliopsida</taxon>
        <taxon>Liliopsida</taxon>
        <taxon>Zingiberales</taxon>
        <taxon>Musaceae</taxon>
        <taxon>Ensete</taxon>
    </lineage>
</organism>
<sequence length="330" mass="36006">MATGASVPALISRDAAKKKRVTIDSDHTNRSAKLKQCKLDVRREQWLSQVKSKDDCKFLSAANSSPVDRSPRPRADENDAKRRIGEEDAATHGSGDSDFSNPHLSRGNRTSISSGCSMESSSRSVSDEEEEAADQARGESGVLDDWEAVADALSEANDCDNHDPDPVVPAVVQPAASAGISNEPPRDGGTTKPEPIRSTSRAWRPDDASRPRSLPSISKQWSFPSNTDRHCWTAQQKGILSFPCPCPCPICYEDLDSTDSSFFPCSCGFRLCLFCHKRILEADGRCPGCRKQYDSTSGGTLAMNTVGTPPIPPWFSRSFSMSSTSWNREQ</sequence>
<dbReference type="InterPro" id="IPR013083">
    <property type="entry name" value="Znf_RING/FYVE/PHD"/>
</dbReference>
<evidence type="ECO:0000313" key="5">
    <source>
        <dbReference type="Proteomes" id="UP000287651"/>
    </source>
</evidence>
<protein>
    <recommendedName>
        <fullName evidence="3">RING-type domain-containing protein</fullName>
    </recommendedName>
</protein>
<evidence type="ECO:0000313" key="4">
    <source>
        <dbReference type="EMBL" id="RRT47262.1"/>
    </source>
</evidence>
<dbReference type="PANTHER" id="PTHR12603:SF0">
    <property type="entry name" value="CCR4-NOT TRANSCRIPTION COMPLEX SUBUNIT 4"/>
    <property type="match status" value="1"/>
</dbReference>
<dbReference type="Pfam" id="PF14570">
    <property type="entry name" value="zf-RING_4"/>
    <property type="match status" value="1"/>
</dbReference>
<feature type="region of interest" description="Disordered" evidence="2">
    <location>
        <begin position="1"/>
        <end position="30"/>
    </location>
</feature>
<dbReference type="InterPro" id="IPR001841">
    <property type="entry name" value="Znf_RING"/>
</dbReference>